<evidence type="ECO:0000256" key="1">
    <source>
        <dbReference type="SAM" id="MobiDB-lite"/>
    </source>
</evidence>
<dbReference type="AlphaFoldDB" id="A0A7S3H6R2"/>
<gene>
    <name evidence="3" type="ORF">SELO1098_LOCUS14554</name>
</gene>
<feature type="region of interest" description="Disordered" evidence="1">
    <location>
        <begin position="248"/>
        <end position="338"/>
    </location>
</feature>
<sequence>MVARYILKDNISLTAIGAFAAVMGLAITVFTLYHLYLLYIGQTTNESFKYSSYKDAYADMKKAHLAYLESVKTGKRQPATVLEIDMPRPTPTVSTVGTSNKHRNKIAGLSNAHGDDGMDAEEKSIAELIAAVDRCEDSTTDSLLAAESAYSAAQAAYAAVEAAHKWVCGGKSGGPAELQTALDHSAKAMQAALTARSKAQAAADAATVASTVLTMCSNDDGATGVSNGSHSGGKLLLRDDAQVGCVPSLAPRATKPSNTSTASSVPTVEDTDSVVAAPVSTPGASSGKGKARKGAKNATKSSKESRDSNSQVEAAERSVGAGGKVSPAKDEDVMTLKPQEGYPGMHIVRTLVERLDDIPDELATDPGELPASNIYRIGLFAELKRTIWPTSQARLSALKKNQKME</sequence>
<feature type="transmembrane region" description="Helical" evidence="2">
    <location>
        <begin position="12"/>
        <end position="39"/>
    </location>
</feature>
<name>A0A7S3H6R2_9STRA</name>
<dbReference type="EMBL" id="HBIC01028929">
    <property type="protein sequence ID" value="CAE0285713.1"/>
    <property type="molecule type" value="Transcribed_RNA"/>
</dbReference>
<keyword evidence="2" id="KW-0472">Membrane</keyword>
<evidence type="ECO:0000256" key="2">
    <source>
        <dbReference type="SAM" id="Phobius"/>
    </source>
</evidence>
<protein>
    <submittedName>
        <fullName evidence="3">Uncharacterized protein</fullName>
    </submittedName>
</protein>
<keyword evidence="2" id="KW-1133">Transmembrane helix</keyword>
<accession>A0A7S3H6R2</accession>
<reference evidence="3" key="1">
    <citation type="submission" date="2021-01" db="EMBL/GenBank/DDBJ databases">
        <authorList>
            <person name="Corre E."/>
            <person name="Pelletier E."/>
            <person name="Niang G."/>
            <person name="Scheremetjew M."/>
            <person name="Finn R."/>
            <person name="Kale V."/>
            <person name="Holt S."/>
            <person name="Cochrane G."/>
            <person name="Meng A."/>
            <person name="Brown T."/>
            <person name="Cohen L."/>
        </authorList>
    </citation>
    <scope>NUCLEOTIDE SEQUENCE</scope>
    <source>
        <strain evidence="3">CCAP 955/1</strain>
    </source>
</reference>
<evidence type="ECO:0000313" key="3">
    <source>
        <dbReference type="EMBL" id="CAE0285713.1"/>
    </source>
</evidence>
<feature type="compositionally biased region" description="Polar residues" evidence="1">
    <location>
        <begin position="255"/>
        <end position="266"/>
    </location>
</feature>
<proteinExistence type="predicted"/>
<organism evidence="3">
    <name type="scientific">Spumella elongata</name>
    <dbReference type="NCBI Taxonomy" id="89044"/>
    <lineage>
        <taxon>Eukaryota</taxon>
        <taxon>Sar</taxon>
        <taxon>Stramenopiles</taxon>
        <taxon>Ochrophyta</taxon>
        <taxon>Chrysophyceae</taxon>
        <taxon>Chromulinales</taxon>
        <taxon>Chromulinaceae</taxon>
        <taxon>Spumella</taxon>
    </lineage>
</organism>
<keyword evidence="2" id="KW-0812">Transmembrane</keyword>